<keyword evidence="4" id="KW-1185">Reference proteome</keyword>
<organism evidence="3 4">
    <name type="scientific">Jiangella anatolica</name>
    <dbReference type="NCBI Taxonomy" id="2670374"/>
    <lineage>
        <taxon>Bacteria</taxon>
        <taxon>Bacillati</taxon>
        <taxon>Actinomycetota</taxon>
        <taxon>Actinomycetes</taxon>
        <taxon>Jiangellales</taxon>
        <taxon>Jiangellaceae</taxon>
        <taxon>Jiangella</taxon>
    </lineage>
</organism>
<reference evidence="3 4" key="1">
    <citation type="submission" date="2018-01" db="EMBL/GenBank/DDBJ databases">
        <title>Draft genome sequence of Jiangella sp. GTF31.</title>
        <authorList>
            <person name="Sahin N."/>
            <person name="Ay H."/>
            <person name="Saygin H."/>
        </authorList>
    </citation>
    <scope>NUCLEOTIDE SEQUENCE [LARGE SCALE GENOMIC DNA]</scope>
    <source>
        <strain evidence="3 4">GTF31</strain>
    </source>
</reference>
<sequence length="66" mass="7198">MSHHEEHDGGYEDPAQRPRPPEGPTAFDQPDQRRGRWPHSTVLVAVVVVLFCGLAALAIAGLLATR</sequence>
<evidence type="ECO:0000256" key="1">
    <source>
        <dbReference type="SAM" id="MobiDB-lite"/>
    </source>
</evidence>
<dbReference type="AlphaFoldDB" id="A0A2W2C5L9"/>
<accession>A0A2W2C5L9</accession>
<gene>
    <name evidence="3" type="ORF">C1I92_13075</name>
</gene>
<feature type="compositionally biased region" description="Basic and acidic residues" evidence="1">
    <location>
        <begin position="1"/>
        <end position="20"/>
    </location>
</feature>
<proteinExistence type="predicted"/>
<keyword evidence="2" id="KW-0812">Transmembrane</keyword>
<dbReference type="RefSeq" id="WP_111255098.1">
    <property type="nucleotide sequence ID" value="NZ_POTW01000026.1"/>
</dbReference>
<keyword evidence="2" id="KW-0472">Membrane</keyword>
<evidence type="ECO:0000313" key="4">
    <source>
        <dbReference type="Proteomes" id="UP000248764"/>
    </source>
</evidence>
<protein>
    <submittedName>
        <fullName evidence="3">Uncharacterized protein</fullName>
    </submittedName>
</protein>
<keyword evidence="2" id="KW-1133">Transmembrane helix</keyword>
<feature type="region of interest" description="Disordered" evidence="1">
    <location>
        <begin position="1"/>
        <end position="34"/>
    </location>
</feature>
<evidence type="ECO:0000256" key="2">
    <source>
        <dbReference type="SAM" id="Phobius"/>
    </source>
</evidence>
<dbReference type="EMBL" id="POTW01000026">
    <property type="protein sequence ID" value="PZF83367.1"/>
    <property type="molecule type" value="Genomic_DNA"/>
</dbReference>
<evidence type="ECO:0000313" key="3">
    <source>
        <dbReference type="EMBL" id="PZF83367.1"/>
    </source>
</evidence>
<comment type="caution">
    <text evidence="3">The sequence shown here is derived from an EMBL/GenBank/DDBJ whole genome shotgun (WGS) entry which is preliminary data.</text>
</comment>
<name>A0A2W2C5L9_9ACTN</name>
<feature type="transmembrane region" description="Helical" evidence="2">
    <location>
        <begin position="42"/>
        <end position="64"/>
    </location>
</feature>
<dbReference type="Proteomes" id="UP000248764">
    <property type="component" value="Unassembled WGS sequence"/>
</dbReference>